<comment type="caution">
    <text evidence="2">The sequence shown here is derived from an EMBL/GenBank/DDBJ whole genome shotgun (WGS) entry which is preliminary data.</text>
</comment>
<proteinExistence type="predicted"/>
<name>A0AAV5VUE8_9BILA</name>
<protein>
    <recommendedName>
        <fullName evidence="4">Ribosomal protein</fullName>
    </recommendedName>
</protein>
<accession>A0AAV5VUE8</accession>
<evidence type="ECO:0000256" key="1">
    <source>
        <dbReference type="SAM" id="MobiDB-lite"/>
    </source>
</evidence>
<feature type="region of interest" description="Disordered" evidence="1">
    <location>
        <begin position="1"/>
        <end position="24"/>
    </location>
</feature>
<evidence type="ECO:0000313" key="2">
    <source>
        <dbReference type="EMBL" id="GMT21384.1"/>
    </source>
</evidence>
<reference evidence="2" key="1">
    <citation type="submission" date="2023-10" db="EMBL/GenBank/DDBJ databases">
        <title>Genome assembly of Pristionchus species.</title>
        <authorList>
            <person name="Yoshida K."/>
            <person name="Sommer R.J."/>
        </authorList>
    </citation>
    <scope>NUCLEOTIDE SEQUENCE</scope>
    <source>
        <strain evidence="2">RS5133</strain>
    </source>
</reference>
<evidence type="ECO:0000313" key="3">
    <source>
        <dbReference type="Proteomes" id="UP001432322"/>
    </source>
</evidence>
<dbReference type="Proteomes" id="UP001432322">
    <property type="component" value="Unassembled WGS sequence"/>
</dbReference>
<keyword evidence="3" id="KW-1185">Reference proteome</keyword>
<evidence type="ECO:0008006" key="4">
    <source>
        <dbReference type="Google" id="ProtNLM"/>
    </source>
</evidence>
<gene>
    <name evidence="2" type="ORF">PFISCL1PPCAC_12681</name>
</gene>
<organism evidence="2 3">
    <name type="scientific">Pristionchus fissidentatus</name>
    <dbReference type="NCBI Taxonomy" id="1538716"/>
    <lineage>
        <taxon>Eukaryota</taxon>
        <taxon>Metazoa</taxon>
        <taxon>Ecdysozoa</taxon>
        <taxon>Nematoda</taxon>
        <taxon>Chromadorea</taxon>
        <taxon>Rhabditida</taxon>
        <taxon>Rhabditina</taxon>
        <taxon>Diplogasteromorpha</taxon>
        <taxon>Diplogasteroidea</taxon>
        <taxon>Neodiplogasteridae</taxon>
        <taxon>Pristionchus</taxon>
    </lineage>
</organism>
<sequence length="133" mass="15097">SSNSRDNRRGGGVKHRLVSSPPQMRRARLAVAHASGGFCCAHLRPIVGRRGEKDAVSSPLDTIQVWMRPAPEITRRCDRVATTGLRLCADRDRPNRCDDRPFETARRPLDPARLLPSFPRRDDRPHLVLRFQL</sequence>
<dbReference type="AlphaFoldDB" id="A0AAV5VUE8"/>
<feature type="non-terminal residue" evidence="2">
    <location>
        <position position="133"/>
    </location>
</feature>
<feature type="non-terminal residue" evidence="2">
    <location>
        <position position="1"/>
    </location>
</feature>
<dbReference type="EMBL" id="BTSY01000004">
    <property type="protein sequence ID" value="GMT21384.1"/>
    <property type="molecule type" value="Genomic_DNA"/>
</dbReference>